<dbReference type="RefSeq" id="WP_002844092.1">
    <property type="nucleotide sequence ID" value="NZ_CAMPYD010000009.1"/>
</dbReference>
<dbReference type="PANTHER" id="PTHR43394">
    <property type="entry name" value="ATP-DEPENDENT PERMEASE MDL1, MITOCHONDRIAL"/>
    <property type="match status" value="1"/>
</dbReference>
<dbReference type="FunFam" id="1.20.1560.10:FF:000011">
    <property type="entry name" value="Multidrug ABC transporter ATP-binding protein"/>
    <property type="match status" value="1"/>
</dbReference>
<dbReference type="STRING" id="1261.HMPREF3195_00235"/>
<keyword evidence="6" id="KW-0067">ATP-binding</keyword>
<dbReference type="InterPro" id="IPR039421">
    <property type="entry name" value="Type_1_exporter"/>
</dbReference>
<feature type="transmembrane region" description="Helical" evidence="9">
    <location>
        <begin position="78"/>
        <end position="101"/>
    </location>
</feature>
<dbReference type="Gene3D" id="3.40.50.300">
    <property type="entry name" value="P-loop containing nucleotide triphosphate hydrolases"/>
    <property type="match status" value="1"/>
</dbReference>
<dbReference type="FunFam" id="3.40.50.300:FF:000287">
    <property type="entry name" value="Multidrug ABC transporter ATP-binding protein"/>
    <property type="match status" value="1"/>
</dbReference>
<evidence type="ECO:0000259" key="11">
    <source>
        <dbReference type="PROSITE" id="PS50929"/>
    </source>
</evidence>
<dbReference type="CDD" id="cd18547">
    <property type="entry name" value="ABC_6TM_Tm288_like"/>
    <property type="match status" value="1"/>
</dbReference>
<dbReference type="Pfam" id="PF00005">
    <property type="entry name" value="ABC_tran"/>
    <property type="match status" value="1"/>
</dbReference>
<comment type="caution">
    <text evidence="12">The sequence shown here is derived from an EMBL/GenBank/DDBJ whole genome shotgun (WGS) entry which is preliminary data.</text>
</comment>
<evidence type="ECO:0000256" key="2">
    <source>
        <dbReference type="ARBA" id="ARBA00022448"/>
    </source>
</evidence>
<dbReference type="Proteomes" id="UP000070326">
    <property type="component" value="Unassembled WGS sequence"/>
</dbReference>
<dbReference type="GO" id="GO:0016887">
    <property type="term" value="F:ATP hydrolysis activity"/>
    <property type="evidence" value="ECO:0007669"/>
    <property type="project" value="InterPro"/>
</dbReference>
<dbReference type="InterPro" id="IPR017871">
    <property type="entry name" value="ABC_transporter-like_CS"/>
</dbReference>
<dbReference type="CDD" id="cd03254">
    <property type="entry name" value="ABCC_Glucan_exporter_like"/>
    <property type="match status" value="1"/>
</dbReference>
<organism evidence="12 13">
    <name type="scientific">Peptostreptococcus anaerobius</name>
    <dbReference type="NCBI Taxonomy" id="1261"/>
    <lineage>
        <taxon>Bacteria</taxon>
        <taxon>Bacillati</taxon>
        <taxon>Bacillota</taxon>
        <taxon>Clostridia</taxon>
        <taxon>Peptostreptococcales</taxon>
        <taxon>Peptostreptococcaceae</taxon>
        <taxon>Peptostreptococcus</taxon>
    </lineage>
</organism>
<evidence type="ECO:0000313" key="13">
    <source>
        <dbReference type="Proteomes" id="UP000070326"/>
    </source>
</evidence>
<dbReference type="InterPro" id="IPR027417">
    <property type="entry name" value="P-loop_NTPase"/>
</dbReference>
<keyword evidence="5" id="KW-0547">Nucleotide-binding</keyword>
<dbReference type="AlphaFoldDB" id="A0A135YYE4"/>
<evidence type="ECO:0000256" key="1">
    <source>
        <dbReference type="ARBA" id="ARBA00004651"/>
    </source>
</evidence>
<evidence type="ECO:0000259" key="10">
    <source>
        <dbReference type="PROSITE" id="PS50893"/>
    </source>
</evidence>
<dbReference type="EMBL" id="LSQZ01000008">
    <property type="protein sequence ID" value="KXI14426.1"/>
    <property type="molecule type" value="Genomic_DNA"/>
</dbReference>
<keyword evidence="3" id="KW-1003">Cell membrane</keyword>
<dbReference type="PANTHER" id="PTHR43394:SF1">
    <property type="entry name" value="ATP-BINDING CASSETTE SUB-FAMILY B MEMBER 10, MITOCHONDRIAL"/>
    <property type="match status" value="1"/>
</dbReference>
<dbReference type="Gene3D" id="1.20.1560.10">
    <property type="entry name" value="ABC transporter type 1, transmembrane domain"/>
    <property type="match status" value="1"/>
</dbReference>
<evidence type="ECO:0000256" key="6">
    <source>
        <dbReference type="ARBA" id="ARBA00022840"/>
    </source>
</evidence>
<dbReference type="InterPro" id="IPR036640">
    <property type="entry name" value="ABC1_TM_sf"/>
</dbReference>
<dbReference type="PROSITE" id="PS00211">
    <property type="entry name" value="ABC_TRANSPORTER_1"/>
    <property type="match status" value="1"/>
</dbReference>
<evidence type="ECO:0000313" key="12">
    <source>
        <dbReference type="EMBL" id="KXI14426.1"/>
    </source>
</evidence>
<keyword evidence="8 9" id="KW-0472">Membrane</keyword>
<feature type="domain" description="ABC transporter" evidence="10">
    <location>
        <begin position="361"/>
        <end position="595"/>
    </location>
</feature>
<feature type="transmembrane region" description="Helical" evidence="9">
    <location>
        <begin position="271"/>
        <end position="292"/>
    </location>
</feature>
<dbReference type="SUPFAM" id="SSF52540">
    <property type="entry name" value="P-loop containing nucleoside triphosphate hydrolases"/>
    <property type="match status" value="1"/>
</dbReference>
<comment type="subcellular location">
    <subcellularLocation>
        <location evidence="1">Cell membrane</location>
        <topology evidence="1">Multi-pass membrane protein</topology>
    </subcellularLocation>
</comment>
<keyword evidence="2" id="KW-0813">Transport</keyword>
<dbReference type="PROSITE" id="PS50893">
    <property type="entry name" value="ABC_TRANSPORTER_2"/>
    <property type="match status" value="1"/>
</dbReference>
<dbReference type="eggNOG" id="COG1132">
    <property type="taxonomic scope" value="Bacteria"/>
</dbReference>
<dbReference type="GO" id="GO:0005886">
    <property type="term" value="C:plasma membrane"/>
    <property type="evidence" value="ECO:0007669"/>
    <property type="project" value="UniProtKB-SubCell"/>
</dbReference>
<evidence type="ECO:0000256" key="4">
    <source>
        <dbReference type="ARBA" id="ARBA00022692"/>
    </source>
</evidence>
<evidence type="ECO:0000256" key="3">
    <source>
        <dbReference type="ARBA" id="ARBA00022475"/>
    </source>
</evidence>
<dbReference type="PATRIC" id="fig|1261.5.peg.241"/>
<dbReference type="SMART" id="SM00382">
    <property type="entry name" value="AAA"/>
    <property type="match status" value="1"/>
</dbReference>
<dbReference type="PROSITE" id="PS50929">
    <property type="entry name" value="ABC_TM1F"/>
    <property type="match status" value="1"/>
</dbReference>
<evidence type="ECO:0000256" key="8">
    <source>
        <dbReference type="ARBA" id="ARBA00023136"/>
    </source>
</evidence>
<sequence length="602" mass="67974">MKSASKKNKSSKKSFMATLKRLSSYLADEKLKILIVFVFAILSTIFAIVGPKIMGNATTEIFKGMMRKVQNPQDGIDFYKVGMIVFTLIILYTLSSLFSYIQSYIMSGVSQRVTYNLRKDISEKFNRLPISYYDTNSKGDIISRVTNDVDTLSTTLNQSLMQLVTSLITVVGVFVMMVSINLVMSLVSLVVLPITVLVLGLVIKNSQKYFKDQQKHLGKINGKIEESFSGQEVIRGYMGEKYEITEFNRINNKLYESGWKSQFLSSVMMPIMMFVGNLGYAIVAIFGGYMAINGNIQVGDIQAFIQYMRTFTQPLNQLAQVMNLLQSTVAAADRIFEFLDEEEVDLSKKDIIDEKSFKGAIDFDHVRFGYEENKIIINDFNLHVSPGQKVAIVGPTGAGKTTLVKLLMRFYQANSGTIRIDGKDINELDFESYRSKFAMVLQDAWLFTGSIKDNLRYGKLDASDEEVKRAAKSAYVHRFIMTQPHGYDTMLTADSSNISQGQKQLMTIARAILSDPRVLILDEATSSVDTRTEQMIQKAMDNLVVNRTSFIIAHRLSTIRNADLILVMNEGDIVEQGNHEELMKLDGFYSKLYRSQYEGETD</sequence>
<proteinExistence type="predicted"/>
<protein>
    <submittedName>
        <fullName evidence="12">ABC transporter transmembrane region</fullName>
    </submittedName>
</protein>
<feature type="transmembrane region" description="Helical" evidence="9">
    <location>
        <begin position="186"/>
        <end position="203"/>
    </location>
</feature>
<evidence type="ECO:0000256" key="5">
    <source>
        <dbReference type="ARBA" id="ARBA00022741"/>
    </source>
</evidence>
<gene>
    <name evidence="12" type="ORF">HMPREF3195_00235</name>
</gene>
<keyword evidence="4 9" id="KW-0812">Transmembrane</keyword>
<dbReference type="GO" id="GO:0005524">
    <property type="term" value="F:ATP binding"/>
    <property type="evidence" value="ECO:0007669"/>
    <property type="project" value="UniProtKB-KW"/>
</dbReference>
<dbReference type="GO" id="GO:0015421">
    <property type="term" value="F:ABC-type oligopeptide transporter activity"/>
    <property type="evidence" value="ECO:0007669"/>
    <property type="project" value="TreeGrafter"/>
</dbReference>
<feature type="domain" description="ABC transmembrane type-1" evidence="11">
    <location>
        <begin position="34"/>
        <end position="327"/>
    </location>
</feature>
<evidence type="ECO:0000256" key="7">
    <source>
        <dbReference type="ARBA" id="ARBA00022989"/>
    </source>
</evidence>
<dbReference type="InterPro" id="IPR003593">
    <property type="entry name" value="AAA+_ATPase"/>
</dbReference>
<reference evidence="12 13" key="1">
    <citation type="submission" date="2016-02" db="EMBL/GenBank/DDBJ databases">
        <authorList>
            <person name="Wen L."/>
            <person name="He K."/>
            <person name="Yang H."/>
        </authorList>
    </citation>
    <scope>NUCLEOTIDE SEQUENCE [LARGE SCALE GENOMIC DNA]</scope>
    <source>
        <strain evidence="12 13">MJR8628A</strain>
    </source>
</reference>
<dbReference type="Pfam" id="PF00664">
    <property type="entry name" value="ABC_membrane"/>
    <property type="match status" value="1"/>
</dbReference>
<dbReference type="InterPro" id="IPR011527">
    <property type="entry name" value="ABC1_TM_dom"/>
</dbReference>
<name>A0A135YYE4_9FIRM</name>
<dbReference type="SUPFAM" id="SSF90123">
    <property type="entry name" value="ABC transporter transmembrane region"/>
    <property type="match status" value="1"/>
</dbReference>
<feature type="transmembrane region" description="Helical" evidence="9">
    <location>
        <begin position="160"/>
        <end position="180"/>
    </location>
</feature>
<evidence type="ECO:0000256" key="9">
    <source>
        <dbReference type="SAM" id="Phobius"/>
    </source>
</evidence>
<accession>A0A135YYE4</accession>
<dbReference type="InterPro" id="IPR003439">
    <property type="entry name" value="ABC_transporter-like_ATP-bd"/>
</dbReference>
<keyword evidence="7 9" id="KW-1133">Transmembrane helix</keyword>
<dbReference type="GeneID" id="79843105"/>